<dbReference type="Proteomes" id="UP000182589">
    <property type="component" value="Unassembled WGS sequence"/>
</dbReference>
<accession>A0A1H2XCT9</accession>
<feature type="chain" id="PRO_5038490978" evidence="5">
    <location>
        <begin position="21"/>
        <end position="205"/>
    </location>
</feature>
<feature type="region of interest" description="Disordered" evidence="4">
    <location>
        <begin position="26"/>
        <end position="46"/>
    </location>
</feature>
<dbReference type="InterPro" id="IPR052346">
    <property type="entry name" value="O-mannosyl-transferase_TMTC"/>
</dbReference>
<keyword evidence="7" id="KW-1185">Reference proteome</keyword>
<dbReference type="Pfam" id="PF13181">
    <property type="entry name" value="TPR_8"/>
    <property type="match status" value="1"/>
</dbReference>
<dbReference type="Gene3D" id="1.25.40.10">
    <property type="entry name" value="Tetratricopeptide repeat domain"/>
    <property type="match status" value="1"/>
</dbReference>
<evidence type="ECO:0000256" key="1">
    <source>
        <dbReference type="ARBA" id="ARBA00022737"/>
    </source>
</evidence>
<dbReference type="AlphaFoldDB" id="A0A1H2XCT9"/>
<name>A0A1H2XCT9_9BACL</name>
<keyword evidence="1" id="KW-0677">Repeat</keyword>
<dbReference type="SMART" id="SM00028">
    <property type="entry name" value="TPR"/>
    <property type="match status" value="3"/>
</dbReference>
<dbReference type="InterPro" id="IPR011990">
    <property type="entry name" value="TPR-like_helical_dom_sf"/>
</dbReference>
<protein>
    <submittedName>
        <fullName evidence="6">TPR repeat-containing protein</fullName>
    </submittedName>
</protein>
<feature type="repeat" description="TPR" evidence="3">
    <location>
        <begin position="85"/>
        <end position="118"/>
    </location>
</feature>
<feature type="compositionally biased region" description="Low complexity" evidence="4">
    <location>
        <begin position="26"/>
        <end position="40"/>
    </location>
</feature>
<evidence type="ECO:0000256" key="4">
    <source>
        <dbReference type="SAM" id="MobiDB-lite"/>
    </source>
</evidence>
<gene>
    <name evidence="6" type="ORF">SAMN04489725_11955</name>
</gene>
<dbReference type="Pfam" id="PF07719">
    <property type="entry name" value="TPR_2"/>
    <property type="match status" value="1"/>
</dbReference>
<reference evidence="7" key="1">
    <citation type="submission" date="2016-10" db="EMBL/GenBank/DDBJ databases">
        <authorList>
            <person name="Varghese N."/>
        </authorList>
    </citation>
    <scope>NUCLEOTIDE SEQUENCE [LARGE SCALE GENOMIC DNA]</scope>
    <source>
        <strain evidence="7">DSM 12489</strain>
    </source>
</reference>
<dbReference type="InterPro" id="IPR019734">
    <property type="entry name" value="TPR_rpt"/>
</dbReference>
<sequence length="205" mass="21588">MNRLATLALTSTILGTLALAGCGQTNTTSNTASTSNSSAAHGKSTSNSTVIVKHNNSLIQGSATLAGEANLKKAIATALKEPNNVQAQVNAAQSAFMNGNSSEAITYYKKAIALQPKSAVYLTAFGNVYREMKNDPKSAIPFYQKATTADPSYAFGWYQLAVAEAQVGNTSEAKSVIAEGLQKVSTSNPDYAVLKQEEKQLESNK</sequence>
<evidence type="ECO:0000313" key="7">
    <source>
        <dbReference type="Proteomes" id="UP000182589"/>
    </source>
</evidence>
<dbReference type="SUPFAM" id="SSF48452">
    <property type="entry name" value="TPR-like"/>
    <property type="match status" value="1"/>
</dbReference>
<dbReference type="PROSITE" id="PS50005">
    <property type="entry name" value="TPR"/>
    <property type="match status" value="1"/>
</dbReference>
<dbReference type="RefSeq" id="WP_074693641.1">
    <property type="nucleotide sequence ID" value="NZ_FNOJ01000019.1"/>
</dbReference>
<dbReference type="PANTHER" id="PTHR44227:SF3">
    <property type="entry name" value="PROTEIN O-MANNOSYL-TRANSFERASE TMTC4"/>
    <property type="match status" value="1"/>
</dbReference>
<dbReference type="STRING" id="89784.SAMN04489725_11955"/>
<feature type="signal peptide" evidence="5">
    <location>
        <begin position="1"/>
        <end position="20"/>
    </location>
</feature>
<dbReference type="PANTHER" id="PTHR44227">
    <property type="match status" value="1"/>
</dbReference>
<evidence type="ECO:0000256" key="5">
    <source>
        <dbReference type="SAM" id="SignalP"/>
    </source>
</evidence>
<dbReference type="EMBL" id="FNOJ01000019">
    <property type="protein sequence ID" value="SDW90264.1"/>
    <property type="molecule type" value="Genomic_DNA"/>
</dbReference>
<keyword evidence="5" id="KW-0732">Signal</keyword>
<dbReference type="PROSITE" id="PS51257">
    <property type="entry name" value="PROKAR_LIPOPROTEIN"/>
    <property type="match status" value="1"/>
</dbReference>
<dbReference type="InterPro" id="IPR013105">
    <property type="entry name" value="TPR_2"/>
</dbReference>
<keyword evidence="2 3" id="KW-0802">TPR repeat</keyword>
<proteinExistence type="predicted"/>
<evidence type="ECO:0000313" key="6">
    <source>
        <dbReference type="EMBL" id="SDW90264.1"/>
    </source>
</evidence>
<evidence type="ECO:0000256" key="3">
    <source>
        <dbReference type="PROSITE-ProRule" id="PRU00339"/>
    </source>
</evidence>
<evidence type="ECO:0000256" key="2">
    <source>
        <dbReference type="ARBA" id="ARBA00022803"/>
    </source>
</evidence>
<organism evidence="6 7">
    <name type="scientific">Alicyclobacillus hesperidum</name>
    <dbReference type="NCBI Taxonomy" id="89784"/>
    <lineage>
        <taxon>Bacteria</taxon>
        <taxon>Bacillati</taxon>
        <taxon>Bacillota</taxon>
        <taxon>Bacilli</taxon>
        <taxon>Bacillales</taxon>
        <taxon>Alicyclobacillaceae</taxon>
        <taxon>Alicyclobacillus</taxon>
    </lineage>
</organism>